<organism evidence="15 16">
    <name type="scientific">Desulforamulus hydrothermalis Lam5 = DSM 18033</name>
    <dbReference type="NCBI Taxonomy" id="1121428"/>
    <lineage>
        <taxon>Bacteria</taxon>
        <taxon>Bacillati</taxon>
        <taxon>Bacillota</taxon>
        <taxon>Clostridia</taxon>
        <taxon>Eubacteriales</taxon>
        <taxon>Peptococcaceae</taxon>
        <taxon>Desulforamulus</taxon>
    </lineage>
</organism>
<dbReference type="InterPro" id="IPR000056">
    <property type="entry name" value="Ribul_P_3_epim-like"/>
</dbReference>
<evidence type="ECO:0000256" key="3">
    <source>
        <dbReference type="ARBA" id="ARBA00001941"/>
    </source>
</evidence>
<dbReference type="STRING" id="1121428.DESHY_110118"/>
<feature type="binding site" evidence="10 13">
    <location>
        <position position="32"/>
    </location>
    <ligand>
        <name>a divalent metal cation</name>
        <dbReference type="ChEBI" id="CHEBI:60240"/>
    </ligand>
</feature>
<dbReference type="PROSITE" id="PS01086">
    <property type="entry name" value="RIBUL_P_3_EPIMER_2"/>
    <property type="match status" value="1"/>
</dbReference>
<dbReference type="Proteomes" id="UP000009315">
    <property type="component" value="Unassembled WGS sequence"/>
</dbReference>
<gene>
    <name evidence="15" type="primary">sgcE</name>
    <name evidence="10" type="synonym">rpe</name>
    <name evidence="15" type="ORF">DESHY_110118</name>
</gene>
<dbReference type="CDD" id="cd00429">
    <property type="entry name" value="RPE"/>
    <property type="match status" value="1"/>
</dbReference>
<comment type="cofactor">
    <cofactor evidence="2">
        <name>Mn(2+)</name>
        <dbReference type="ChEBI" id="CHEBI:29035"/>
    </cofactor>
</comment>
<dbReference type="InterPro" id="IPR013785">
    <property type="entry name" value="Aldolase_TIM"/>
</dbReference>
<feature type="binding site" evidence="10 14">
    <location>
        <position position="7"/>
    </location>
    <ligand>
        <name>substrate</name>
    </ligand>
</feature>
<dbReference type="AlphaFoldDB" id="K8DXA3"/>
<dbReference type="Pfam" id="PF00834">
    <property type="entry name" value="Ribul_P_3_epim"/>
    <property type="match status" value="1"/>
</dbReference>
<evidence type="ECO:0000256" key="1">
    <source>
        <dbReference type="ARBA" id="ARBA00001782"/>
    </source>
</evidence>
<comment type="similarity">
    <text evidence="6 10 11">Belongs to the ribulose-phosphate 3-epimerase family.</text>
</comment>
<dbReference type="SUPFAM" id="SSF51366">
    <property type="entry name" value="Ribulose-phoshate binding barrel"/>
    <property type="match status" value="1"/>
</dbReference>
<evidence type="ECO:0000256" key="4">
    <source>
        <dbReference type="ARBA" id="ARBA00001947"/>
    </source>
</evidence>
<feature type="binding site" evidence="10 13">
    <location>
        <position position="65"/>
    </location>
    <ligand>
        <name>a divalent metal cation</name>
        <dbReference type="ChEBI" id="CHEBI:60240"/>
    </ligand>
</feature>
<dbReference type="InterPro" id="IPR026019">
    <property type="entry name" value="Ribul_P_3_epim"/>
</dbReference>
<evidence type="ECO:0000256" key="11">
    <source>
        <dbReference type="PIRNR" id="PIRNR001461"/>
    </source>
</evidence>
<dbReference type="FunFam" id="3.20.20.70:FF:000004">
    <property type="entry name" value="Ribulose-phosphate 3-epimerase"/>
    <property type="match status" value="1"/>
</dbReference>
<keyword evidence="9 10" id="KW-0413">Isomerase</keyword>
<comment type="cofactor">
    <cofactor evidence="3">
        <name>Co(2+)</name>
        <dbReference type="ChEBI" id="CHEBI:48828"/>
    </cofactor>
</comment>
<comment type="cofactor">
    <cofactor evidence="4">
        <name>Zn(2+)</name>
        <dbReference type="ChEBI" id="CHEBI:29105"/>
    </cofactor>
</comment>
<reference evidence="15 16" key="1">
    <citation type="journal article" date="2013" name="Genome Announc.">
        <title>Genome Sequence of the Sulfate-Reducing Bacterium Desulfotomaculum hydrothermale Lam5(T).</title>
        <authorList>
            <person name="Amin O."/>
            <person name="Fardeau M.L."/>
            <person name="Valette O."/>
            <person name="Hirschler-Rea A."/>
            <person name="Barbe V."/>
            <person name="Medigue C."/>
            <person name="Vacherie B."/>
            <person name="Ollivier B."/>
            <person name="Bertin P.N."/>
            <person name="Dolla A."/>
        </authorList>
    </citation>
    <scope>NUCLEOTIDE SEQUENCE [LARGE SCALE GENOMIC DNA]</scope>
    <source>
        <strain evidence="16">Lam5 / DSM 18033</strain>
    </source>
</reference>
<dbReference type="PIRSF" id="PIRSF001461">
    <property type="entry name" value="RPE"/>
    <property type="match status" value="1"/>
</dbReference>
<comment type="cofactor">
    <cofactor evidence="5">
        <name>Fe(2+)</name>
        <dbReference type="ChEBI" id="CHEBI:29033"/>
    </cofactor>
</comment>
<keyword evidence="16" id="KW-1185">Reference proteome</keyword>
<dbReference type="PANTHER" id="PTHR11749">
    <property type="entry name" value="RIBULOSE-5-PHOSPHATE-3-EPIMERASE"/>
    <property type="match status" value="1"/>
</dbReference>
<accession>K8DXA3</accession>
<comment type="pathway">
    <text evidence="10">Carbohydrate degradation.</text>
</comment>
<dbReference type="eggNOG" id="COG0036">
    <property type="taxonomic scope" value="Bacteria"/>
</dbReference>
<evidence type="ECO:0000256" key="5">
    <source>
        <dbReference type="ARBA" id="ARBA00001954"/>
    </source>
</evidence>
<evidence type="ECO:0000256" key="14">
    <source>
        <dbReference type="PIRSR" id="PIRSR001461-3"/>
    </source>
</evidence>
<evidence type="ECO:0000256" key="10">
    <source>
        <dbReference type="HAMAP-Rule" id="MF_02227"/>
    </source>
</evidence>
<dbReference type="EMBL" id="CAOS01000003">
    <property type="protein sequence ID" value="CCO07174.1"/>
    <property type="molecule type" value="Genomic_DNA"/>
</dbReference>
<dbReference type="RefSeq" id="WP_008409949.1">
    <property type="nucleotide sequence ID" value="NZ_CAOS01000003.1"/>
</dbReference>
<keyword evidence="8 10" id="KW-0479">Metal-binding</keyword>
<feature type="binding site" evidence="10 13">
    <location>
        <position position="174"/>
    </location>
    <ligand>
        <name>a divalent metal cation</name>
        <dbReference type="ChEBI" id="CHEBI:60240"/>
    </ligand>
</feature>
<feature type="binding site" evidence="14">
    <location>
        <position position="176"/>
    </location>
    <ligand>
        <name>substrate</name>
    </ligand>
</feature>
<evidence type="ECO:0000256" key="6">
    <source>
        <dbReference type="ARBA" id="ARBA00009541"/>
    </source>
</evidence>
<evidence type="ECO:0000256" key="2">
    <source>
        <dbReference type="ARBA" id="ARBA00001936"/>
    </source>
</evidence>
<feature type="active site" description="Proton donor" evidence="10 12">
    <location>
        <position position="174"/>
    </location>
</feature>
<sequence length="224" mass="24109">MLKIAPSILSADFAHLAQSVQKVEQAGAEYLHIDVMDGHFVPNITLGPLLVKALRPHSKMFFDVHLMIEQPERYIDDFVQAGADLICIHAEACTHLHRCVTQIKETGAKVGVALNPHTPLNVIQYILPLLDLVLLMTVNPGFGGQKFIPQVLPKIDELSRLIKQNGLTAEIEVDGGINAETAPLVARAGARVLVAGSAVFGAPDPAQAVHDIRRAAEQATAAIC</sequence>
<evidence type="ECO:0000256" key="13">
    <source>
        <dbReference type="PIRSR" id="PIRSR001461-2"/>
    </source>
</evidence>
<evidence type="ECO:0000256" key="7">
    <source>
        <dbReference type="ARBA" id="ARBA00013188"/>
    </source>
</evidence>
<dbReference type="GO" id="GO:0046872">
    <property type="term" value="F:metal ion binding"/>
    <property type="evidence" value="ECO:0007669"/>
    <property type="project" value="UniProtKB-UniRule"/>
</dbReference>
<feature type="binding site" evidence="10 14">
    <location>
        <begin position="141"/>
        <end position="144"/>
    </location>
    <ligand>
        <name>substrate</name>
    </ligand>
</feature>
<dbReference type="GO" id="GO:0019323">
    <property type="term" value="P:pentose catabolic process"/>
    <property type="evidence" value="ECO:0007669"/>
    <property type="project" value="UniProtKB-UniRule"/>
</dbReference>
<dbReference type="PROSITE" id="PS01085">
    <property type="entry name" value="RIBUL_P_3_EPIMER_1"/>
    <property type="match status" value="1"/>
</dbReference>
<comment type="cofactor">
    <cofactor evidence="10 13">
        <name>a divalent metal cation</name>
        <dbReference type="ChEBI" id="CHEBI:60240"/>
    </cofactor>
    <text evidence="10 13">Binds 1 divalent metal cation per subunit.</text>
</comment>
<dbReference type="GO" id="GO:0006098">
    <property type="term" value="P:pentose-phosphate shunt"/>
    <property type="evidence" value="ECO:0007669"/>
    <property type="project" value="UniProtKB-UniRule"/>
</dbReference>
<evidence type="ECO:0000256" key="8">
    <source>
        <dbReference type="ARBA" id="ARBA00022723"/>
    </source>
</evidence>
<feature type="binding site" evidence="10">
    <location>
        <begin position="174"/>
        <end position="176"/>
    </location>
    <ligand>
        <name>substrate</name>
    </ligand>
</feature>
<keyword evidence="13" id="KW-0464">Manganese</keyword>
<evidence type="ECO:0000256" key="9">
    <source>
        <dbReference type="ARBA" id="ARBA00023235"/>
    </source>
</evidence>
<feature type="binding site" evidence="10 14">
    <location>
        <position position="65"/>
    </location>
    <ligand>
        <name>substrate</name>
    </ligand>
</feature>
<keyword evidence="13" id="KW-0862">Zinc</keyword>
<protein>
    <recommendedName>
        <fullName evidence="7 10">Ribulose-phosphate 3-epimerase</fullName>
        <ecNumber evidence="7 10">5.1.3.1</ecNumber>
    </recommendedName>
</protein>
<evidence type="ECO:0000313" key="15">
    <source>
        <dbReference type="EMBL" id="CCO07174.1"/>
    </source>
</evidence>
<feature type="binding site" evidence="10 14">
    <location>
        <begin position="196"/>
        <end position="197"/>
    </location>
    <ligand>
        <name>substrate</name>
    </ligand>
</feature>
<dbReference type="GO" id="GO:0005737">
    <property type="term" value="C:cytoplasm"/>
    <property type="evidence" value="ECO:0007669"/>
    <property type="project" value="UniProtKB-ARBA"/>
</dbReference>
<dbReference type="OrthoDB" id="1645589at2"/>
<comment type="caution">
    <text evidence="15">The sequence shown here is derived from an EMBL/GenBank/DDBJ whole genome shotgun (WGS) entry which is preliminary data.</text>
</comment>
<dbReference type="GO" id="GO:0004750">
    <property type="term" value="F:D-ribulose-phosphate 3-epimerase activity"/>
    <property type="evidence" value="ECO:0007669"/>
    <property type="project" value="UniProtKB-UniRule"/>
</dbReference>
<feature type="binding site" evidence="10 13">
    <location>
        <position position="34"/>
    </location>
    <ligand>
        <name>a divalent metal cation</name>
        <dbReference type="ChEBI" id="CHEBI:60240"/>
    </ligand>
</feature>
<keyword evidence="10 11" id="KW-0119">Carbohydrate metabolism</keyword>
<comment type="function">
    <text evidence="10">Catalyzes the reversible epimerization of D-ribulose 5-phosphate to D-xylulose 5-phosphate.</text>
</comment>
<dbReference type="NCBIfam" id="NF004076">
    <property type="entry name" value="PRK05581.1-4"/>
    <property type="match status" value="1"/>
</dbReference>
<keyword evidence="13" id="KW-0170">Cobalt</keyword>
<proteinExistence type="inferred from homology"/>
<evidence type="ECO:0000256" key="12">
    <source>
        <dbReference type="PIRSR" id="PIRSR001461-1"/>
    </source>
</evidence>
<name>K8DXA3_9FIRM</name>
<dbReference type="InterPro" id="IPR011060">
    <property type="entry name" value="RibuloseP-bd_barrel"/>
</dbReference>
<dbReference type="NCBIfam" id="TIGR01163">
    <property type="entry name" value="rpe"/>
    <property type="match status" value="1"/>
</dbReference>
<feature type="active site" description="Proton acceptor" evidence="10 12">
    <location>
        <position position="34"/>
    </location>
</feature>
<evidence type="ECO:0000313" key="16">
    <source>
        <dbReference type="Proteomes" id="UP000009315"/>
    </source>
</evidence>
<comment type="catalytic activity">
    <reaction evidence="1 10 11">
        <text>D-ribulose 5-phosphate = D-xylulose 5-phosphate</text>
        <dbReference type="Rhea" id="RHEA:13677"/>
        <dbReference type="ChEBI" id="CHEBI:57737"/>
        <dbReference type="ChEBI" id="CHEBI:58121"/>
        <dbReference type="EC" id="5.1.3.1"/>
    </reaction>
</comment>
<dbReference type="HAMAP" id="MF_02227">
    <property type="entry name" value="RPE"/>
    <property type="match status" value="1"/>
</dbReference>
<dbReference type="Gene3D" id="3.20.20.70">
    <property type="entry name" value="Aldolase class I"/>
    <property type="match status" value="1"/>
</dbReference>
<dbReference type="EC" id="5.1.3.1" evidence="7 10"/>